<dbReference type="PROSITE" id="PS01215">
    <property type="entry name" value="MRP"/>
    <property type="match status" value="1"/>
</dbReference>
<evidence type="ECO:0000256" key="6">
    <source>
        <dbReference type="ARBA" id="ARBA00024036"/>
    </source>
</evidence>
<protein>
    <submittedName>
        <fullName evidence="10">ATP-binding Mrp/Nbp35 family protein</fullName>
    </submittedName>
</protein>
<comment type="caution">
    <text evidence="10">The sequence shown here is derived from an EMBL/GenBank/DDBJ whole genome shotgun (WGS) entry which is preliminary data.</text>
</comment>
<evidence type="ECO:0000313" key="11">
    <source>
        <dbReference type="Proteomes" id="UP000823046"/>
    </source>
</evidence>
<dbReference type="HAMAP" id="MF_02040">
    <property type="entry name" value="Mrp_NBP35"/>
    <property type="match status" value="1"/>
</dbReference>
<dbReference type="Proteomes" id="UP000823046">
    <property type="component" value="Unassembled WGS sequence"/>
</dbReference>
<evidence type="ECO:0000256" key="3">
    <source>
        <dbReference type="ARBA" id="ARBA00022840"/>
    </source>
</evidence>
<dbReference type="Gene3D" id="3.30.300.130">
    <property type="entry name" value="Fe-S cluster assembly (FSCA)"/>
    <property type="match status" value="1"/>
</dbReference>
<dbReference type="Pfam" id="PF01883">
    <property type="entry name" value="FeS_assembly_P"/>
    <property type="match status" value="1"/>
</dbReference>
<keyword evidence="2" id="KW-0547">Nucleotide-binding</keyword>
<dbReference type="InterPro" id="IPR010376">
    <property type="entry name" value="GBBH-like_N"/>
</dbReference>
<accession>A0ABQ7JDV8</accession>
<dbReference type="SUPFAM" id="SSF52540">
    <property type="entry name" value="P-loop containing nucleoside triphosphate hydrolases"/>
    <property type="match status" value="1"/>
</dbReference>
<feature type="region of interest" description="Disordered" evidence="7">
    <location>
        <begin position="277"/>
        <end position="303"/>
    </location>
</feature>
<name>A0ABQ7JDV8_9APIC</name>
<keyword evidence="1" id="KW-0479">Metal-binding</keyword>
<dbReference type="CDD" id="cd02037">
    <property type="entry name" value="Mrp_NBP35"/>
    <property type="match status" value="1"/>
</dbReference>
<evidence type="ECO:0000259" key="8">
    <source>
        <dbReference type="Pfam" id="PF01883"/>
    </source>
</evidence>
<feature type="compositionally biased region" description="Basic and acidic residues" evidence="7">
    <location>
        <begin position="287"/>
        <end position="303"/>
    </location>
</feature>
<evidence type="ECO:0000259" key="9">
    <source>
        <dbReference type="Pfam" id="PF06155"/>
    </source>
</evidence>
<dbReference type="Pfam" id="PF06155">
    <property type="entry name" value="GBBH-like_N"/>
    <property type="match status" value="1"/>
</dbReference>
<evidence type="ECO:0000313" key="10">
    <source>
        <dbReference type="EMBL" id="KAF8822138.1"/>
    </source>
</evidence>
<dbReference type="GO" id="GO:0005524">
    <property type="term" value="F:ATP binding"/>
    <property type="evidence" value="ECO:0007669"/>
    <property type="project" value="UniProtKB-KW"/>
</dbReference>
<dbReference type="Gene3D" id="3.40.50.300">
    <property type="entry name" value="P-loop containing nucleotide triphosphate hydrolases"/>
    <property type="match status" value="2"/>
</dbReference>
<evidence type="ECO:0000256" key="1">
    <source>
        <dbReference type="ARBA" id="ARBA00022723"/>
    </source>
</evidence>
<dbReference type="InterPro" id="IPR044304">
    <property type="entry name" value="NUBPL-like"/>
</dbReference>
<dbReference type="InterPro" id="IPR033756">
    <property type="entry name" value="YlxH/NBP35"/>
</dbReference>
<feature type="region of interest" description="Disordered" evidence="7">
    <location>
        <begin position="1"/>
        <end position="26"/>
    </location>
</feature>
<dbReference type="Gene3D" id="3.30.2020.30">
    <property type="match status" value="1"/>
</dbReference>
<dbReference type="EMBL" id="JADAQX010000079">
    <property type="protein sequence ID" value="KAF8822138.1"/>
    <property type="molecule type" value="Genomic_DNA"/>
</dbReference>
<evidence type="ECO:0000256" key="5">
    <source>
        <dbReference type="ARBA" id="ARBA00023014"/>
    </source>
</evidence>
<keyword evidence="3 10" id="KW-0067">ATP-binding</keyword>
<feature type="domain" description="MIP18 family-like" evidence="8">
    <location>
        <begin position="35"/>
        <end position="104"/>
    </location>
</feature>
<dbReference type="InterPro" id="IPR027417">
    <property type="entry name" value="P-loop_NTPase"/>
</dbReference>
<feature type="compositionally biased region" description="Basic and acidic residues" evidence="7">
    <location>
        <begin position="190"/>
        <end position="206"/>
    </location>
</feature>
<dbReference type="InterPro" id="IPR034904">
    <property type="entry name" value="FSCA_dom_sf"/>
</dbReference>
<dbReference type="InterPro" id="IPR019591">
    <property type="entry name" value="Mrp/NBP35_ATP-bd"/>
</dbReference>
<comment type="similarity">
    <text evidence="6">Belongs to the Mrp/NBP35 ATP-binding proteins family.</text>
</comment>
<evidence type="ECO:0000256" key="7">
    <source>
        <dbReference type="SAM" id="MobiDB-lite"/>
    </source>
</evidence>
<proteinExistence type="inferred from homology"/>
<feature type="region of interest" description="Disordered" evidence="7">
    <location>
        <begin position="190"/>
        <end position="262"/>
    </location>
</feature>
<reference evidence="10 11" key="1">
    <citation type="journal article" date="2020" name="bioRxiv">
        <title>Metabolic contributions of an alphaproteobacterial endosymbiont in the apicomplexan Cardiosporidium cionae.</title>
        <authorList>
            <person name="Hunter E.S."/>
            <person name="Paight C.J."/>
            <person name="Lane C.E."/>
        </authorList>
    </citation>
    <scope>NUCLEOTIDE SEQUENCE [LARGE SCALE GENOMIC DNA]</scope>
    <source>
        <strain evidence="10">ESH_2018</strain>
    </source>
</reference>
<keyword evidence="4" id="KW-0408">Iron</keyword>
<keyword evidence="5" id="KW-0411">Iron-sulfur</keyword>
<feature type="domain" description="Gamma-butyrobetaine hydroxylase-like N-terminal" evidence="9">
    <location>
        <begin position="603"/>
        <end position="652"/>
    </location>
</feature>
<keyword evidence="11" id="KW-1185">Reference proteome</keyword>
<evidence type="ECO:0000256" key="4">
    <source>
        <dbReference type="ARBA" id="ARBA00023004"/>
    </source>
</evidence>
<dbReference type="PANTHER" id="PTHR42961:SF2">
    <property type="entry name" value="IRON-SULFUR PROTEIN NUBPL"/>
    <property type="match status" value="1"/>
</dbReference>
<sequence length="702" mass="76670">MGDNWLEEEDEEPSDGSPAASGVERSPRMSELLSAVLRKLRLIIDPDLRKDIVSLQFIKNLSISYELGSVSFDLCLTTPACPIKSEFVSLCEKRVKELPWVKSVLPNVCYPHATTASTTDSSPFDRISYILAVSSCKGGVGKSSMAVNLAFMLRFLGAKVGLVDADVYGPSLPVLLPLEDAFVYFKTKSSQKDTPSKSSDTRRTPHLDLPIGIPSERKPSIDISHSTAQISKALHHSSSSSPTNHGDVRTQTGNVSAKIGRPHSSALEYENFDVSETTPSFSFSKDPSFKKDRRKPSPDKTEEDKILGMIPLEHLGVKLMSCGYLKQKGSQGYTGIRGPLASGLVTQMITGTCWGDLDYLIIDLPPGTGDIHLTLGQSIPLTAAIVVTTPQSLSVVDVERGIRLFNHMHVPTIALIENMAYFLCDNCDTKHEIFAKSSLPTLVERYGVGHHIQIPLHPDLSQCVFPPLLIPSSSLSMTPNTASSMSANKKSHEETLQEDLYRREKAAYAEVSQTIASSASQSSSLCFPYVAAHDEHSMLWRLFLHLAQVVAREAATVKFANVAPYVALTEDGFIEMIIKKALPSSNHLSEEEGFSLSEEILITPCREVRMACRCAECIDECTGERRQNLSSVDSNVKATSLTQTGTYAVSIECDIDAACVAMSDGHQSIVSFDALEKTCRQQSKNLTSQAISGCLSIPELDW</sequence>
<evidence type="ECO:0000256" key="2">
    <source>
        <dbReference type="ARBA" id="ARBA00022741"/>
    </source>
</evidence>
<gene>
    <name evidence="10" type="ORF">IE077_000052</name>
</gene>
<dbReference type="InterPro" id="IPR002744">
    <property type="entry name" value="MIP18-like"/>
</dbReference>
<dbReference type="InterPro" id="IPR000808">
    <property type="entry name" value="Mrp-like_CS"/>
</dbReference>
<dbReference type="PANTHER" id="PTHR42961">
    <property type="entry name" value="IRON-SULFUR PROTEIN NUBPL"/>
    <property type="match status" value="1"/>
</dbReference>
<dbReference type="InterPro" id="IPR038492">
    <property type="entry name" value="GBBH-like_N_sf"/>
</dbReference>
<dbReference type="SUPFAM" id="SSF117916">
    <property type="entry name" value="Fe-S cluster assembly (FSCA) domain-like"/>
    <property type="match status" value="1"/>
</dbReference>
<organism evidence="10 11">
    <name type="scientific">Cardiosporidium cionae</name>
    <dbReference type="NCBI Taxonomy" id="476202"/>
    <lineage>
        <taxon>Eukaryota</taxon>
        <taxon>Sar</taxon>
        <taxon>Alveolata</taxon>
        <taxon>Apicomplexa</taxon>
        <taxon>Aconoidasida</taxon>
        <taxon>Nephromycida</taxon>
        <taxon>Cardiosporidium</taxon>
    </lineage>
</organism>
<dbReference type="Pfam" id="PF10609">
    <property type="entry name" value="ParA"/>
    <property type="match status" value="2"/>
</dbReference>
<feature type="compositionally biased region" description="Acidic residues" evidence="7">
    <location>
        <begin position="1"/>
        <end position="14"/>
    </location>
</feature>